<dbReference type="InterPro" id="IPR013087">
    <property type="entry name" value="Znf_C2H2_type"/>
</dbReference>
<keyword evidence="6" id="KW-0862">Zinc</keyword>
<dbReference type="SMART" id="SM00249">
    <property type="entry name" value="PHD"/>
    <property type="match status" value="2"/>
</dbReference>
<evidence type="ECO:0000256" key="7">
    <source>
        <dbReference type="ARBA" id="ARBA00023015"/>
    </source>
</evidence>
<protein>
    <recommendedName>
        <fullName evidence="12">PHD-type domain-containing protein</fullName>
    </recommendedName>
</protein>
<name>A0AAE9DAD4_CAEBR</name>
<dbReference type="PROSITE" id="PS00028">
    <property type="entry name" value="ZINC_FINGER_C2H2_1"/>
    <property type="match status" value="1"/>
</dbReference>
<dbReference type="GO" id="GO:0051321">
    <property type="term" value="P:meiotic cell cycle"/>
    <property type="evidence" value="ECO:0007669"/>
    <property type="project" value="EnsemblMetazoa"/>
</dbReference>
<dbReference type="InterPro" id="IPR001965">
    <property type="entry name" value="Znf_PHD"/>
</dbReference>
<dbReference type="FunFam" id="3.30.40.10:FF:000005">
    <property type="entry name" value="zinc finger protein isoform X1"/>
    <property type="match status" value="1"/>
</dbReference>
<feature type="domain" description="PHD-type" evidence="12">
    <location>
        <begin position="318"/>
        <end position="368"/>
    </location>
</feature>
<evidence type="ECO:0000313" key="14">
    <source>
        <dbReference type="Proteomes" id="UP000827892"/>
    </source>
</evidence>
<dbReference type="PANTHER" id="PTHR45888:SF5">
    <property type="entry name" value="D4, ISOFORM A"/>
    <property type="match status" value="1"/>
</dbReference>
<feature type="compositionally biased region" description="Low complexity" evidence="11">
    <location>
        <begin position="192"/>
        <end position="204"/>
    </location>
</feature>
<feature type="domain" description="PHD-type" evidence="12">
    <location>
        <begin position="261"/>
        <end position="321"/>
    </location>
</feature>
<keyword evidence="4" id="KW-0677">Repeat</keyword>
<dbReference type="GO" id="GO:0005634">
    <property type="term" value="C:nucleus"/>
    <property type="evidence" value="ECO:0007669"/>
    <property type="project" value="UniProtKB-SubCell"/>
</dbReference>
<dbReference type="AlphaFoldDB" id="A0AAE9DAD4"/>
<proteinExistence type="inferred from homology"/>
<evidence type="ECO:0000256" key="3">
    <source>
        <dbReference type="ARBA" id="ARBA00022723"/>
    </source>
</evidence>
<feature type="compositionally biased region" description="Polar residues" evidence="11">
    <location>
        <begin position="121"/>
        <end position="137"/>
    </location>
</feature>
<sequence>MISENGYMDLMRNCIKWNSRQMEDRKKRCRLRFPYYEHQTATAQREARFATRTADHAYSSNDPNCVMQFSTERWKKSKSHQPSDAIEMNMFLRENPSIQVAIDHLTPQAPTSTMVRFAESVSDNSNDSTSARPSRQTQIKEEYREDYVLDDELSPDEFGSDEDEWSTRGKRRKGHMNTNQKGHSSSRKKVPTTRSSASRSTPSRTVKEVKFEEPEEKMHQCDKCDAKYKSLAGLSYHQAYLHDRKTSNSLDSLLSPSVDISTNCDFCNGTSYMNKNSRLPEDLVSCHDCGRSGHPSCMSFNQNVTMIIKRSGWQCLECKSCTICGTSENDDKLLFCDDCDRGYHLYCLNPPLEKAPDDEYSCRLCQIEFGDKASAPAKK</sequence>
<feature type="compositionally biased region" description="Acidic residues" evidence="11">
    <location>
        <begin position="148"/>
        <end position="164"/>
    </location>
</feature>
<evidence type="ECO:0000256" key="9">
    <source>
        <dbReference type="ARBA" id="ARBA00023242"/>
    </source>
</evidence>
<dbReference type="Gene3D" id="3.30.40.10">
    <property type="entry name" value="Zinc/RING finger domain, C3HC4 (zinc finger)"/>
    <property type="match status" value="1"/>
</dbReference>
<dbReference type="GO" id="GO:0006915">
    <property type="term" value="P:apoptotic process"/>
    <property type="evidence" value="ECO:0007669"/>
    <property type="project" value="EnsemblMetazoa"/>
</dbReference>
<keyword evidence="8" id="KW-0804">Transcription</keyword>
<dbReference type="PANTHER" id="PTHR45888">
    <property type="entry name" value="HL01030P-RELATED"/>
    <property type="match status" value="1"/>
</dbReference>
<keyword evidence="9" id="KW-0539">Nucleus</keyword>
<keyword evidence="7" id="KW-0805">Transcription regulation</keyword>
<evidence type="ECO:0000256" key="6">
    <source>
        <dbReference type="ARBA" id="ARBA00022833"/>
    </source>
</evidence>
<reference evidence="13 14" key="1">
    <citation type="submission" date="2022-05" db="EMBL/GenBank/DDBJ databases">
        <title>Chromosome-level reference genomes for two strains of Caenorhabditis briggsae: an improved platform for comparative genomics.</title>
        <authorList>
            <person name="Stevens L."/>
            <person name="Andersen E.C."/>
        </authorList>
    </citation>
    <scope>NUCLEOTIDE SEQUENCE [LARGE SCALE GENOMIC DNA]</scope>
    <source>
        <strain evidence="13">QX1410_ONT</strain>
        <tissue evidence="13">Whole-organism</tissue>
    </source>
</reference>
<dbReference type="Proteomes" id="UP000827892">
    <property type="component" value="Chromosome III"/>
</dbReference>
<keyword evidence="5 10" id="KW-0863">Zinc-finger</keyword>
<dbReference type="InterPro" id="IPR025750">
    <property type="entry name" value="DPF1-3_N"/>
</dbReference>
<dbReference type="EMBL" id="CP090893">
    <property type="protein sequence ID" value="ULT99531.1"/>
    <property type="molecule type" value="Genomic_DNA"/>
</dbReference>
<evidence type="ECO:0000259" key="12">
    <source>
        <dbReference type="PROSITE" id="PS50016"/>
    </source>
</evidence>
<dbReference type="PROSITE" id="PS50016">
    <property type="entry name" value="ZF_PHD_2"/>
    <property type="match status" value="2"/>
</dbReference>
<evidence type="ECO:0000256" key="10">
    <source>
        <dbReference type="PROSITE-ProRule" id="PRU00146"/>
    </source>
</evidence>
<evidence type="ECO:0000256" key="1">
    <source>
        <dbReference type="ARBA" id="ARBA00004123"/>
    </source>
</evidence>
<gene>
    <name evidence="13" type="ORF">L3Y34_000685</name>
</gene>
<comment type="subcellular location">
    <subcellularLocation>
        <location evidence="1">Nucleus</location>
    </subcellularLocation>
</comment>
<dbReference type="SUPFAM" id="SSF57903">
    <property type="entry name" value="FYVE/PHD zinc finger"/>
    <property type="match status" value="1"/>
</dbReference>
<dbReference type="GO" id="GO:0009408">
    <property type="term" value="P:response to heat"/>
    <property type="evidence" value="ECO:0007669"/>
    <property type="project" value="EnsemblMetazoa"/>
</dbReference>
<dbReference type="CDD" id="cd15526">
    <property type="entry name" value="PHD1_MOZ_d4"/>
    <property type="match status" value="1"/>
</dbReference>
<dbReference type="InterPro" id="IPR019787">
    <property type="entry name" value="Znf_PHD-finger"/>
</dbReference>
<dbReference type="GO" id="GO:0008270">
    <property type="term" value="F:zinc ion binding"/>
    <property type="evidence" value="ECO:0007669"/>
    <property type="project" value="UniProtKB-KW"/>
</dbReference>
<organism evidence="13 14">
    <name type="scientific">Caenorhabditis briggsae</name>
    <dbReference type="NCBI Taxonomy" id="6238"/>
    <lineage>
        <taxon>Eukaryota</taxon>
        <taxon>Metazoa</taxon>
        <taxon>Ecdysozoa</taxon>
        <taxon>Nematoda</taxon>
        <taxon>Chromadorea</taxon>
        <taxon>Rhabditida</taxon>
        <taxon>Rhabditina</taxon>
        <taxon>Rhabditomorpha</taxon>
        <taxon>Rhabditoidea</taxon>
        <taxon>Rhabditidae</taxon>
        <taxon>Peloderinae</taxon>
        <taxon>Caenorhabditis</taxon>
    </lineage>
</organism>
<dbReference type="CDD" id="cd15530">
    <property type="entry name" value="PHD2_d4"/>
    <property type="match status" value="1"/>
</dbReference>
<keyword evidence="3" id="KW-0479">Metal-binding</keyword>
<evidence type="ECO:0000256" key="5">
    <source>
        <dbReference type="ARBA" id="ARBA00022771"/>
    </source>
</evidence>
<evidence type="ECO:0000256" key="11">
    <source>
        <dbReference type="SAM" id="MobiDB-lite"/>
    </source>
</evidence>
<comment type="similarity">
    <text evidence="2">Belongs to the requiem/DPF family.</text>
</comment>
<dbReference type="Pfam" id="PF14051">
    <property type="entry name" value="DPF1-3_N"/>
    <property type="match status" value="1"/>
</dbReference>
<dbReference type="InterPro" id="IPR013083">
    <property type="entry name" value="Znf_RING/FYVE/PHD"/>
</dbReference>
<dbReference type="InterPro" id="IPR011011">
    <property type="entry name" value="Znf_FYVE_PHD"/>
</dbReference>
<feature type="region of interest" description="Disordered" evidence="11">
    <location>
        <begin position="120"/>
        <end position="212"/>
    </location>
</feature>
<evidence type="ECO:0000256" key="4">
    <source>
        <dbReference type="ARBA" id="ARBA00022737"/>
    </source>
</evidence>
<evidence type="ECO:0000313" key="13">
    <source>
        <dbReference type="EMBL" id="ULT99531.1"/>
    </source>
</evidence>
<evidence type="ECO:0000256" key="2">
    <source>
        <dbReference type="ARBA" id="ARBA00010539"/>
    </source>
</evidence>
<evidence type="ECO:0000256" key="8">
    <source>
        <dbReference type="ARBA" id="ARBA00023163"/>
    </source>
</evidence>
<feature type="compositionally biased region" description="Basic and acidic residues" evidence="11">
    <location>
        <begin position="138"/>
        <end position="147"/>
    </location>
</feature>
<accession>A0AAE9DAD4</accession>
<dbReference type="Pfam" id="PF00628">
    <property type="entry name" value="PHD"/>
    <property type="match status" value="2"/>
</dbReference>